<evidence type="ECO:0000313" key="2">
    <source>
        <dbReference type="EMBL" id="ALU28555.1"/>
    </source>
</evidence>
<dbReference type="RefSeq" id="WP_011278091.1">
    <property type="nucleotide sequence ID" value="NZ_BHWZ01000003.1"/>
</dbReference>
<evidence type="ECO:0000313" key="3">
    <source>
        <dbReference type="EMBL" id="ALU31266.1"/>
    </source>
</evidence>
<dbReference type="EMBL" id="CP013695">
    <property type="protein sequence ID" value="ALU31266.1"/>
    <property type="molecule type" value="Genomic_DNA"/>
</dbReference>
<dbReference type="PaxDb" id="1435377-SUSAZ_05930"/>
<gene>
    <name evidence="2" type="ORF">ATY89_00285</name>
    <name evidence="3" type="ORF">ATZ20_03330</name>
</gene>
<proteinExistence type="predicted"/>
<protein>
    <submittedName>
        <fullName evidence="2">Uncharacterized protein</fullName>
    </submittedName>
</protein>
<dbReference type="GeneID" id="14551747"/>
<keyword evidence="1" id="KW-0175">Coiled coil</keyword>
<dbReference type="OMA" id="YTEMMEL"/>
<dbReference type="AlphaFoldDB" id="A0A0U3FE02"/>
<dbReference type="EMBL" id="CP013694">
    <property type="protein sequence ID" value="ALU28555.1"/>
    <property type="molecule type" value="Genomic_DNA"/>
</dbReference>
<organism evidence="2 5">
    <name type="scientific">Sulfolobus acidocaldarius</name>
    <dbReference type="NCBI Taxonomy" id="2285"/>
    <lineage>
        <taxon>Archaea</taxon>
        <taxon>Thermoproteota</taxon>
        <taxon>Thermoprotei</taxon>
        <taxon>Sulfolobales</taxon>
        <taxon>Sulfolobaceae</taxon>
        <taxon>Sulfolobus</taxon>
    </lineage>
</organism>
<dbReference type="Proteomes" id="UP000065473">
    <property type="component" value="Chromosome"/>
</dbReference>
<dbReference type="Proteomes" id="UP000060043">
    <property type="component" value="Chromosome"/>
</dbReference>
<dbReference type="STRING" id="1435377.SUSAZ_05930"/>
<dbReference type="OrthoDB" id="34438at2157"/>
<reference evidence="4 5" key="1">
    <citation type="submission" date="2015-12" db="EMBL/GenBank/DDBJ databases">
        <title>A stable core within a dynamic pangenome in Sulfolobus acidocaldarius.</title>
        <authorList>
            <person name="Anderson R."/>
            <person name="Kouris A."/>
            <person name="Seward C."/>
            <person name="Campbell K."/>
            <person name="Whitaker R."/>
        </authorList>
    </citation>
    <scope>NUCLEOTIDE SEQUENCE [LARGE SCALE GENOMIC DNA]</scope>
    <source>
        <strain evidence="2 5">GG12-C01-09</strain>
        <strain evidence="3 4">NG05B_CO5_07</strain>
    </source>
</reference>
<evidence type="ECO:0000313" key="4">
    <source>
        <dbReference type="Proteomes" id="UP000060043"/>
    </source>
</evidence>
<feature type="coiled-coil region" evidence="1">
    <location>
        <begin position="85"/>
        <end position="115"/>
    </location>
</feature>
<sequence length="200" mass="22991">MEFEQKRDRLVLTTIAQAGPSGLDSRTLFSNLSLFVTAESIQRSIENLFIKGDVVIVNTGGEVRYIASKTVRDSLLTLEIQKVRLVEYLKELSKKKDEILKIEDKSKQAEELRKLIGRGFVLIATGLLSLYEKRPETTIPEYIEALQPLVDVLEKLAKMVEIPYSKEELDNILKLIEKYRGEKDYQIMKDLIERETAKNQ</sequence>
<evidence type="ECO:0000313" key="5">
    <source>
        <dbReference type="Proteomes" id="UP000065473"/>
    </source>
</evidence>
<name>A0A0U3FE02_9CREN</name>
<accession>A0A0U3FE02</accession>
<evidence type="ECO:0000256" key="1">
    <source>
        <dbReference type="SAM" id="Coils"/>
    </source>
</evidence>